<dbReference type="AlphaFoldDB" id="A0AAD3XU19"/>
<dbReference type="InterPro" id="IPR013083">
    <property type="entry name" value="Znf_RING/FYVE/PHD"/>
</dbReference>
<evidence type="ECO:0000256" key="1">
    <source>
        <dbReference type="ARBA" id="ARBA00022723"/>
    </source>
</evidence>
<keyword evidence="5" id="KW-1133">Transmembrane helix</keyword>
<evidence type="ECO:0000256" key="5">
    <source>
        <dbReference type="SAM" id="Phobius"/>
    </source>
</evidence>
<keyword evidence="1" id="KW-0479">Metal-binding</keyword>
<dbReference type="SMART" id="SM00184">
    <property type="entry name" value="RING"/>
    <property type="match status" value="1"/>
</dbReference>
<organism evidence="7 8">
    <name type="scientific">Nepenthes gracilis</name>
    <name type="common">Slender pitcher plant</name>
    <dbReference type="NCBI Taxonomy" id="150966"/>
    <lineage>
        <taxon>Eukaryota</taxon>
        <taxon>Viridiplantae</taxon>
        <taxon>Streptophyta</taxon>
        <taxon>Embryophyta</taxon>
        <taxon>Tracheophyta</taxon>
        <taxon>Spermatophyta</taxon>
        <taxon>Magnoliopsida</taxon>
        <taxon>eudicotyledons</taxon>
        <taxon>Gunneridae</taxon>
        <taxon>Pentapetalae</taxon>
        <taxon>Caryophyllales</taxon>
        <taxon>Nepenthaceae</taxon>
        <taxon>Nepenthes</taxon>
    </lineage>
</organism>
<feature type="transmembrane region" description="Helical" evidence="5">
    <location>
        <begin position="30"/>
        <end position="51"/>
    </location>
</feature>
<evidence type="ECO:0000313" key="8">
    <source>
        <dbReference type="Proteomes" id="UP001279734"/>
    </source>
</evidence>
<dbReference type="Gene3D" id="3.30.40.10">
    <property type="entry name" value="Zinc/RING finger domain, C3HC4 (zinc finger)"/>
    <property type="match status" value="1"/>
</dbReference>
<protein>
    <recommendedName>
        <fullName evidence="6">RING-type domain-containing protein</fullName>
    </recommendedName>
</protein>
<dbReference type="Proteomes" id="UP001279734">
    <property type="component" value="Unassembled WGS sequence"/>
</dbReference>
<feature type="domain" description="RING-type" evidence="6">
    <location>
        <begin position="107"/>
        <end position="149"/>
    </location>
</feature>
<dbReference type="SUPFAM" id="SSF57850">
    <property type="entry name" value="RING/U-box"/>
    <property type="match status" value="1"/>
</dbReference>
<evidence type="ECO:0000256" key="3">
    <source>
        <dbReference type="ARBA" id="ARBA00022833"/>
    </source>
</evidence>
<accession>A0AAD3XU19</accession>
<proteinExistence type="predicted"/>
<dbReference type="EMBL" id="BSYO01000016">
    <property type="protein sequence ID" value="GMH16321.1"/>
    <property type="molecule type" value="Genomic_DNA"/>
</dbReference>
<name>A0AAD3XU19_NEPGR</name>
<comment type="caution">
    <text evidence="7">The sequence shown here is derived from an EMBL/GenBank/DDBJ whole genome shotgun (WGS) entry which is preliminary data.</text>
</comment>
<evidence type="ECO:0000256" key="4">
    <source>
        <dbReference type="PROSITE-ProRule" id="PRU00175"/>
    </source>
</evidence>
<keyword evidence="5" id="KW-0812">Transmembrane</keyword>
<reference evidence="7" key="1">
    <citation type="submission" date="2023-05" db="EMBL/GenBank/DDBJ databases">
        <title>Nepenthes gracilis genome sequencing.</title>
        <authorList>
            <person name="Fukushima K."/>
        </authorList>
    </citation>
    <scope>NUCLEOTIDE SEQUENCE</scope>
    <source>
        <strain evidence="7">SING2019-196</strain>
    </source>
</reference>
<evidence type="ECO:0000256" key="2">
    <source>
        <dbReference type="ARBA" id="ARBA00022771"/>
    </source>
</evidence>
<gene>
    <name evidence="7" type="ORF">Nepgr_018162</name>
</gene>
<keyword evidence="3" id="KW-0862">Zinc</keyword>
<evidence type="ECO:0000313" key="7">
    <source>
        <dbReference type="EMBL" id="GMH16321.1"/>
    </source>
</evidence>
<dbReference type="CDD" id="cd16461">
    <property type="entry name" value="RING-H2_EL5-like"/>
    <property type="match status" value="1"/>
</dbReference>
<evidence type="ECO:0000259" key="6">
    <source>
        <dbReference type="PROSITE" id="PS50089"/>
    </source>
</evidence>
<keyword evidence="8" id="KW-1185">Reference proteome</keyword>
<keyword evidence="5" id="KW-0472">Membrane</keyword>
<dbReference type="PANTHER" id="PTHR45798">
    <property type="entry name" value="RING-H2 FINGER PROTEIN ATL61-RELATED-RELATED"/>
    <property type="match status" value="1"/>
</dbReference>
<dbReference type="InterPro" id="IPR001841">
    <property type="entry name" value="Znf_RING"/>
</dbReference>
<sequence length="189" mass="19831">MTAAMRLLSATAGSPIATEQPNTENAKSDYVVILAALSCAIICAVGLALVARCARLHRRLSSSAGPSHSVPALLPPPPPGLKKKSLQLLPTATYASGAGGEGKISDCAICLTDFCDGDVLRVLPQCGHVFHVSCIDMWLSCHSSCPSCRELVMVVPRCKRCGGSPAAAEIDQREICAMTKHDFVNGFLP</sequence>
<dbReference type="PROSITE" id="PS50089">
    <property type="entry name" value="ZF_RING_2"/>
    <property type="match status" value="1"/>
</dbReference>
<keyword evidence="2 4" id="KW-0863">Zinc-finger</keyword>
<dbReference type="InterPro" id="IPR052788">
    <property type="entry name" value="RING-type_E3_ligase_ATL"/>
</dbReference>
<dbReference type="PANTHER" id="PTHR45798:SF101">
    <property type="entry name" value="RING-H2 FINGER PROTEIN ATL8-RELATED"/>
    <property type="match status" value="1"/>
</dbReference>
<dbReference type="Pfam" id="PF13639">
    <property type="entry name" value="zf-RING_2"/>
    <property type="match status" value="1"/>
</dbReference>
<dbReference type="GO" id="GO:0008270">
    <property type="term" value="F:zinc ion binding"/>
    <property type="evidence" value="ECO:0007669"/>
    <property type="project" value="UniProtKB-KW"/>
</dbReference>